<feature type="domain" description="Phosphofructokinase" evidence="11">
    <location>
        <begin position="2"/>
        <end position="309"/>
    </location>
</feature>
<dbReference type="HAMAP" id="MF_01976">
    <property type="entry name" value="Phosphofructokinase_III"/>
    <property type="match status" value="1"/>
</dbReference>
<sequence>MVVTSGGDAPGLNAVIRAVVKRAILGYDWEVVGSADAYNGVLSDPMDIIPLTMQRVGGLLVRGGTILGTTNRGGPFDFPVKGPDGQWTLEDRSDLMIRRLRDLGVDAVVTIGGEGSQAISQKLFEKGLPIVGVPKTIDNDLWSTDMTFGYQTAVETATEAVDKLHSTAESHDRVMILEVMGRDAGWIALAAGIAGGADVILIPEIPYDIARVVERVEARNHRGIQFSIVVVAEGAYPKEGAPIAQESNIVGRRQPILGGVGRWLARQVQEATGHETRTTVLGHLQRGGTPCPMDRILATQYGVAAVDLVAEGKFGHMVALQNQDIVSVPLTEATRQYKSVNLDHNMIRTARGLGICLGD</sequence>
<evidence type="ECO:0000313" key="12">
    <source>
        <dbReference type="EMBL" id="OGG56043.1"/>
    </source>
</evidence>
<feature type="binding site" evidence="10">
    <location>
        <position position="114"/>
    </location>
    <ligand>
        <name>Mg(2+)</name>
        <dbReference type="ChEBI" id="CHEBI:18420"/>
        <note>catalytic</note>
    </ligand>
</feature>
<gene>
    <name evidence="10" type="primary">pfkA</name>
    <name evidence="12" type="ORF">A3F84_16050</name>
</gene>
<feature type="binding site" evidence="10">
    <location>
        <position position="277"/>
    </location>
    <ligand>
        <name>substrate</name>
        <note>ligand shared between dimeric partners</note>
    </ligand>
</feature>
<dbReference type="PROSITE" id="PS00433">
    <property type="entry name" value="PHOSPHOFRUCTOKINASE"/>
    <property type="match status" value="1"/>
</dbReference>
<dbReference type="InterPro" id="IPR015912">
    <property type="entry name" value="Phosphofructokinase_CS"/>
</dbReference>
<name>A0A1F6D3M1_HANXR</name>
<keyword evidence="7 10" id="KW-0418">Kinase</keyword>
<keyword evidence="8 10" id="KW-0460">Magnesium</keyword>
<dbReference type="GO" id="GO:0042802">
    <property type="term" value="F:identical protein binding"/>
    <property type="evidence" value="ECO:0007669"/>
    <property type="project" value="TreeGrafter"/>
</dbReference>
<dbReference type="GO" id="GO:0006002">
    <property type="term" value="P:fructose 6-phosphate metabolic process"/>
    <property type="evidence" value="ECO:0007669"/>
    <property type="project" value="InterPro"/>
</dbReference>
<evidence type="ECO:0000259" key="11">
    <source>
        <dbReference type="Pfam" id="PF00365"/>
    </source>
</evidence>
<comment type="similarity">
    <text evidence="10">Belongs to the phosphofructokinase type A (PFKA) family. Mixed-substrate PFK group III subfamily.</text>
</comment>
<keyword evidence="5 10" id="KW-0808">Transferase</keyword>
<dbReference type="InterPro" id="IPR000023">
    <property type="entry name" value="Phosphofructokinase_dom"/>
</dbReference>
<dbReference type="Gene3D" id="3.40.50.450">
    <property type="match status" value="1"/>
</dbReference>
<comment type="cofactor">
    <cofactor evidence="1 10">
        <name>Mg(2+)</name>
        <dbReference type="ChEBI" id="CHEBI:18420"/>
    </cofactor>
</comment>
<comment type="subunit">
    <text evidence="10">Homodimer or homotetramer.</text>
</comment>
<feature type="binding site" evidence="10">
    <location>
        <position position="7"/>
    </location>
    <ligand>
        <name>ATP</name>
        <dbReference type="ChEBI" id="CHEBI:30616"/>
    </ligand>
</feature>
<dbReference type="GO" id="GO:0030388">
    <property type="term" value="P:fructose 1,6-bisphosphate metabolic process"/>
    <property type="evidence" value="ECO:0007669"/>
    <property type="project" value="TreeGrafter"/>
</dbReference>
<dbReference type="Gene3D" id="3.40.50.460">
    <property type="entry name" value="Phosphofructokinase domain"/>
    <property type="match status" value="1"/>
</dbReference>
<dbReference type="Pfam" id="PF00365">
    <property type="entry name" value="PFK"/>
    <property type="match status" value="1"/>
</dbReference>
<dbReference type="FunFam" id="3.40.50.460:FF:000002">
    <property type="entry name" value="ATP-dependent 6-phosphofructokinase"/>
    <property type="match status" value="1"/>
</dbReference>
<feature type="binding site" evidence="10">
    <location>
        <begin position="72"/>
        <end position="73"/>
    </location>
    <ligand>
        <name>ATP</name>
        <dbReference type="ChEBI" id="CHEBI:30616"/>
    </ligand>
</feature>
<dbReference type="AlphaFoldDB" id="A0A1F6D3M1"/>
<dbReference type="InterPro" id="IPR022953">
    <property type="entry name" value="ATP_PFK"/>
</dbReference>
<evidence type="ECO:0000256" key="3">
    <source>
        <dbReference type="ARBA" id="ARBA00004679"/>
    </source>
</evidence>
<evidence type="ECO:0000256" key="2">
    <source>
        <dbReference type="ARBA" id="ARBA00004496"/>
    </source>
</evidence>
<dbReference type="InterPro" id="IPR012829">
    <property type="entry name" value="Phosphofructokinase_III"/>
</dbReference>
<feature type="site" description="Important for substrate specificity; cannot use PPi as phosphoryl donor" evidence="10">
    <location>
        <position position="115"/>
    </location>
</feature>
<dbReference type="InterPro" id="IPR035966">
    <property type="entry name" value="PKF_sf"/>
</dbReference>
<reference evidence="12 13" key="1">
    <citation type="journal article" date="2016" name="Nat. Commun.">
        <title>Thousands of microbial genomes shed light on interconnected biogeochemical processes in an aquifer system.</title>
        <authorList>
            <person name="Anantharaman K."/>
            <person name="Brown C.T."/>
            <person name="Hug L.A."/>
            <person name="Sharon I."/>
            <person name="Castelle C.J."/>
            <person name="Probst A.J."/>
            <person name="Thomas B.C."/>
            <person name="Singh A."/>
            <person name="Wilkins M.J."/>
            <person name="Karaoz U."/>
            <person name="Brodie E.L."/>
            <person name="Williams K.H."/>
            <person name="Hubbard S.S."/>
            <person name="Banfield J.F."/>
        </authorList>
    </citation>
    <scope>NUCLEOTIDE SEQUENCE [LARGE SCALE GENOMIC DNA]</scope>
    <source>
        <strain evidence="13">RIFCSPLOWO2_12_FULL_64_10</strain>
    </source>
</reference>
<feature type="binding site" evidence="10">
    <location>
        <position position="173"/>
    </location>
    <ligand>
        <name>substrate</name>
        <note>ligand shared between dimeric partners</note>
    </ligand>
</feature>
<evidence type="ECO:0000256" key="4">
    <source>
        <dbReference type="ARBA" id="ARBA00022490"/>
    </source>
</evidence>
<dbReference type="GO" id="GO:0046872">
    <property type="term" value="F:metal ion binding"/>
    <property type="evidence" value="ECO:0007669"/>
    <property type="project" value="UniProtKB-KW"/>
</dbReference>
<dbReference type="NCBIfam" id="TIGR02483">
    <property type="entry name" value="PFK_mixed"/>
    <property type="match status" value="1"/>
</dbReference>
<feature type="binding site" description="in other chain" evidence="10">
    <location>
        <begin position="180"/>
        <end position="182"/>
    </location>
    <ligand>
        <name>substrate</name>
        <note>ligand shared between dimeric partners</note>
    </ligand>
</feature>
<dbReference type="PIRSF" id="PIRSF000532">
    <property type="entry name" value="ATP_PFK_prok"/>
    <property type="match status" value="1"/>
</dbReference>
<accession>A0A1F6D3M1</accession>
<proteinExistence type="inferred from homology"/>
<dbReference type="GO" id="GO:0070095">
    <property type="term" value="F:fructose-6-phosphate binding"/>
    <property type="evidence" value="ECO:0007669"/>
    <property type="project" value="TreeGrafter"/>
</dbReference>
<comment type="pathway">
    <text evidence="3 10">Carbohydrate degradation; glycolysis; D-glyceraldehyde 3-phosphate and glycerone phosphate from D-glucose: step 3/4.</text>
</comment>
<dbReference type="GO" id="GO:0061621">
    <property type="term" value="P:canonical glycolysis"/>
    <property type="evidence" value="ECO:0007669"/>
    <property type="project" value="TreeGrafter"/>
</dbReference>
<evidence type="ECO:0000256" key="8">
    <source>
        <dbReference type="ARBA" id="ARBA00022842"/>
    </source>
</evidence>
<keyword evidence="10" id="KW-0547">Nucleotide-binding</keyword>
<comment type="function">
    <text evidence="10">Catalyzes the phosphorylation of D-fructose 6-phosphate to fructose 1,6-bisphosphate by ATP, the first committing step of glycolysis.</text>
</comment>
<dbReference type="PRINTS" id="PR00476">
    <property type="entry name" value="PHFRCTKINASE"/>
</dbReference>
<dbReference type="NCBIfam" id="NF002872">
    <property type="entry name" value="PRK03202.1"/>
    <property type="match status" value="1"/>
</dbReference>
<dbReference type="PANTHER" id="PTHR13697:SF52">
    <property type="entry name" value="ATP-DEPENDENT 6-PHOSPHOFRUCTOKINASE 3"/>
    <property type="match status" value="1"/>
</dbReference>
<dbReference type="GO" id="GO:0003872">
    <property type="term" value="F:6-phosphofructokinase activity"/>
    <property type="evidence" value="ECO:0007669"/>
    <property type="project" value="UniProtKB-UniRule"/>
</dbReference>
<dbReference type="PANTHER" id="PTHR13697">
    <property type="entry name" value="PHOSPHOFRUCTOKINASE"/>
    <property type="match status" value="1"/>
</dbReference>
<evidence type="ECO:0000256" key="1">
    <source>
        <dbReference type="ARBA" id="ARBA00001946"/>
    </source>
</evidence>
<evidence type="ECO:0000256" key="9">
    <source>
        <dbReference type="ARBA" id="ARBA00023152"/>
    </source>
</evidence>
<feature type="binding site" description="in other chain" evidence="10">
    <location>
        <position position="233"/>
    </location>
    <ligand>
        <name>substrate</name>
        <note>ligand shared between dimeric partners</note>
    </ligand>
</feature>
<comment type="subcellular location">
    <subcellularLocation>
        <location evidence="2 10">Cytoplasm</location>
    </subcellularLocation>
</comment>
<keyword evidence="4 10" id="KW-0963">Cytoplasm</keyword>
<keyword evidence="9 10" id="KW-0324">Glycolysis</keyword>
<dbReference type="GO" id="GO:0016208">
    <property type="term" value="F:AMP binding"/>
    <property type="evidence" value="ECO:0007669"/>
    <property type="project" value="TreeGrafter"/>
</dbReference>
<evidence type="ECO:0000256" key="5">
    <source>
        <dbReference type="ARBA" id="ARBA00022679"/>
    </source>
</evidence>
<organism evidence="12 13">
    <name type="scientific">Handelsmanbacteria sp. (strain RIFCSPLOWO2_12_FULL_64_10)</name>
    <dbReference type="NCBI Taxonomy" id="1817868"/>
    <lineage>
        <taxon>Bacteria</taxon>
        <taxon>Candidatus Handelsmaniibacteriota</taxon>
    </lineage>
</organism>
<comment type="caution">
    <text evidence="10">Lacks conserved residue(s) required for the propagation of feature annotation.</text>
</comment>
<evidence type="ECO:0000256" key="7">
    <source>
        <dbReference type="ARBA" id="ARBA00022777"/>
    </source>
</evidence>
<dbReference type="InterPro" id="IPR012003">
    <property type="entry name" value="ATP_PFK_prok-type"/>
</dbReference>
<evidence type="ECO:0000256" key="10">
    <source>
        <dbReference type="HAMAP-Rule" id="MF_01976"/>
    </source>
</evidence>
<dbReference type="GO" id="GO:0005524">
    <property type="term" value="F:ATP binding"/>
    <property type="evidence" value="ECO:0007669"/>
    <property type="project" value="UniProtKB-KW"/>
</dbReference>
<dbReference type="EMBL" id="MFKF01000052">
    <property type="protein sequence ID" value="OGG56043.1"/>
    <property type="molecule type" value="Genomic_DNA"/>
</dbReference>
<feature type="binding site" evidence="10">
    <location>
        <begin position="113"/>
        <end position="116"/>
    </location>
    <ligand>
        <name>ATP</name>
        <dbReference type="ChEBI" id="CHEBI:30616"/>
    </ligand>
</feature>
<feature type="active site" description="Proton acceptor" evidence="10">
    <location>
        <position position="138"/>
    </location>
</feature>
<evidence type="ECO:0000313" key="13">
    <source>
        <dbReference type="Proteomes" id="UP000178606"/>
    </source>
</evidence>
<evidence type="ECO:0000256" key="6">
    <source>
        <dbReference type="ARBA" id="ARBA00022723"/>
    </source>
</evidence>
<feature type="binding site" description="in other chain" evidence="10">
    <location>
        <begin position="283"/>
        <end position="286"/>
    </location>
    <ligand>
        <name>substrate</name>
        <note>ligand shared between dimeric partners</note>
    </ligand>
</feature>
<feature type="binding site" description="in other chain" evidence="10">
    <location>
        <begin position="136"/>
        <end position="138"/>
    </location>
    <ligand>
        <name>substrate</name>
        <note>ligand shared between dimeric partners</note>
    </ligand>
</feature>
<comment type="caution">
    <text evidence="12">The sequence shown here is derived from an EMBL/GenBank/DDBJ whole genome shotgun (WGS) entry which is preliminary data.</text>
</comment>
<protein>
    <recommendedName>
        <fullName evidence="10">ATP-dependent 6-phosphofructokinase</fullName>
        <shortName evidence="10">ATP-PFK</shortName>
        <shortName evidence="10">Phosphofructokinase</shortName>
        <ecNumber evidence="10">2.7.1.11</ecNumber>
    </recommendedName>
    <alternativeName>
        <fullName evidence="10">Phosphohexokinase</fullName>
    </alternativeName>
</protein>
<dbReference type="UniPathway" id="UPA00109">
    <property type="reaction ID" value="UER00182"/>
</dbReference>
<dbReference type="GO" id="GO:0047334">
    <property type="term" value="F:diphosphate-fructose-6-phosphate 1-phosphotransferase activity"/>
    <property type="evidence" value="ECO:0007669"/>
    <property type="project" value="InterPro"/>
</dbReference>
<dbReference type="EC" id="2.7.1.11" evidence="10"/>
<keyword evidence="10" id="KW-0067">ATP-binding</keyword>
<comment type="catalytic activity">
    <reaction evidence="10">
        <text>beta-D-fructose 6-phosphate + ATP = beta-D-fructose 1,6-bisphosphate + ADP + H(+)</text>
        <dbReference type="Rhea" id="RHEA:16109"/>
        <dbReference type="ChEBI" id="CHEBI:15378"/>
        <dbReference type="ChEBI" id="CHEBI:30616"/>
        <dbReference type="ChEBI" id="CHEBI:32966"/>
        <dbReference type="ChEBI" id="CHEBI:57634"/>
        <dbReference type="ChEBI" id="CHEBI:456216"/>
        <dbReference type="EC" id="2.7.1.11"/>
    </reaction>
</comment>
<dbReference type="SUPFAM" id="SSF53784">
    <property type="entry name" value="Phosphofructokinase"/>
    <property type="match status" value="1"/>
</dbReference>
<dbReference type="Proteomes" id="UP000178606">
    <property type="component" value="Unassembled WGS sequence"/>
</dbReference>
<dbReference type="GO" id="GO:0005945">
    <property type="term" value="C:6-phosphofructokinase complex"/>
    <property type="evidence" value="ECO:0007669"/>
    <property type="project" value="TreeGrafter"/>
</dbReference>
<dbReference type="GO" id="GO:0048029">
    <property type="term" value="F:monosaccharide binding"/>
    <property type="evidence" value="ECO:0007669"/>
    <property type="project" value="TreeGrafter"/>
</dbReference>
<keyword evidence="6 10" id="KW-0479">Metal-binding</keyword>